<sequence>MGHGIVKEMKVSKTILINAPFAGFLARYRWNGLDISDWLPFANKAKRTSGNGEIGTKYEVKYLLSDYQVVISASLKAAERTKERLYSEYDFSFNSSSQSSEKKGSLEVVFRATEEGMTEVNVIIRYNDEGKIIKELLMNEVTYSIKNLKIISEAKTYTLRGTTLN</sequence>
<dbReference type="Proteomes" id="UP001519271">
    <property type="component" value="Unassembled WGS sequence"/>
</dbReference>
<proteinExistence type="predicted"/>
<protein>
    <submittedName>
        <fullName evidence="1">Uncharacterized protein</fullName>
    </submittedName>
</protein>
<dbReference type="RefSeq" id="WP_209460883.1">
    <property type="nucleotide sequence ID" value="NZ_JAGGKC010000037.1"/>
</dbReference>
<comment type="caution">
    <text evidence="1">The sequence shown here is derived from an EMBL/GenBank/DDBJ whole genome shotgun (WGS) entry which is preliminary data.</text>
</comment>
<reference evidence="1 2" key="1">
    <citation type="submission" date="2021-03" db="EMBL/GenBank/DDBJ databases">
        <title>Genomic Encyclopedia of Type Strains, Phase IV (KMG-IV): sequencing the most valuable type-strain genomes for metagenomic binning, comparative biology and taxonomic classification.</title>
        <authorList>
            <person name="Goeker M."/>
        </authorList>
    </citation>
    <scope>NUCLEOTIDE SEQUENCE [LARGE SCALE GENOMIC DNA]</scope>
    <source>
        <strain evidence="1 2">DSM 6139</strain>
    </source>
</reference>
<evidence type="ECO:0000313" key="1">
    <source>
        <dbReference type="EMBL" id="MBP1920723.1"/>
    </source>
</evidence>
<name>A0ABS4G837_9CLOT</name>
<evidence type="ECO:0000313" key="2">
    <source>
        <dbReference type="Proteomes" id="UP001519271"/>
    </source>
</evidence>
<gene>
    <name evidence="1" type="ORF">J2Z34_003238</name>
</gene>
<accession>A0ABS4G837</accession>
<dbReference type="EMBL" id="JAGGKC010000037">
    <property type="protein sequence ID" value="MBP1920723.1"/>
    <property type="molecule type" value="Genomic_DNA"/>
</dbReference>
<keyword evidence="2" id="KW-1185">Reference proteome</keyword>
<organism evidence="1 2">
    <name type="scientific">Youngiibacter multivorans</name>
    <dbReference type="NCBI Taxonomy" id="937251"/>
    <lineage>
        <taxon>Bacteria</taxon>
        <taxon>Bacillati</taxon>
        <taxon>Bacillota</taxon>
        <taxon>Clostridia</taxon>
        <taxon>Eubacteriales</taxon>
        <taxon>Clostridiaceae</taxon>
        <taxon>Youngiibacter</taxon>
    </lineage>
</organism>